<organism evidence="3 4">
    <name type="scientific">Platysternon megacephalum</name>
    <name type="common">big-headed turtle</name>
    <dbReference type="NCBI Taxonomy" id="55544"/>
    <lineage>
        <taxon>Eukaryota</taxon>
        <taxon>Metazoa</taxon>
        <taxon>Chordata</taxon>
        <taxon>Craniata</taxon>
        <taxon>Vertebrata</taxon>
        <taxon>Euteleostomi</taxon>
        <taxon>Archelosauria</taxon>
        <taxon>Testudinata</taxon>
        <taxon>Testudines</taxon>
        <taxon>Cryptodira</taxon>
        <taxon>Durocryptodira</taxon>
        <taxon>Testudinoidea</taxon>
        <taxon>Platysternidae</taxon>
        <taxon>Platysternon</taxon>
    </lineage>
</organism>
<reference evidence="3 4" key="1">
    <citation type="submission" date="2019-04" db="EMBL/GenBank/DDBJ databases">
        <title>Draft genome of the big-headed turtle Platysternon megacephalum.</title>
        <authorList>
            <person name="Gong S."/>
        </authorList>
    </citation>
    <scope>NUCLEOTIDE SEQUENCE [LARGE SCALE GENOMIC DNA]</scope>
    <source>
        <strain evidence="3">DO16091913</strain>
        <tissue evidence="3">Muscle</tissue>
    </source>
</reference>
<reference evidence="3 4" key="2">
    <citation type="submission" date="2019-04" db="EMBL/GenBank/DDBJ databases">
        <title>The genome sequence of big-headed turtle.</title>
        <authorList>
            <person name="Gong S."/>
        </authorList>
    </citation>
    <scope>NUCLEOTIDE SEQUENCE [LARGE SCALE GENOMIC DNA]</scope>
    <source>
        <strain evidence="3">DO16091913</strain>
        <tissue evidence="3">Muscle</tissue>
    </source>
</reference>
<sequence length="176" mass="20279">MIVHLLPFRLCLVHCCRTVHLPFVIQRTCSRHRQVGYLCTHHLSAHSDSLPSVLLNHRLNPSSTSGSETEQHISVVNIFQWIDKLGKPWRAAEQGDWRASVQQPENPASFLHNPFLGAGKTFQVIWTLSTIYEPWKGSSGMMGHLGHMMYCTFIFKYFILWLFIRDFVKGSIARPF</sequence>
<keyword evidence="1" id="KW-1133">Transmembrane helix</keyword>
<evidence type="ECO:0000313" key="3">
    <source>
        <dbReference type="EMBL" id="TFK11307.1"/>
    </source>
</evidence>
<feature type="transmembrane region" description="Helical" evidence="1">
    <location>
        <begin position="145"/>
        <end position="164"/>
    </location>
</feature>
<feature type="chain" id="PRO_5020033363" evidence="2">
    <location>
        <begin position="19"/>
        <end position="176"/>
    </location>
</feature>
<dbReference type="Proteomes" id="UP000297703">
    <property type="component" value="Unassembled WGS sequence"/>
</dbReference>
<protein>
    <submittedName>
        <fullName evidence="3">Spermatid-specific linker histone H1-like protein-like</fullName>
    </submittedName>
</protein>
<proteinExistence type="predicted"/>
<evidence type="ECO:0000313" key="4">
    <source>
        <dbReference type="Proteomes" id="UP000297703"/>
    </source>
</evidence>
<comment type="caution">
    <text evidence="3">The sequence shown here is derived from an EMBL/GenBank/DDBJ whole genome shotgun (WGS) entry which is preliminary data.</text>
</comment>
<dbReference type="AlphaFoldDB" id="A0A4D9EKJ3"/>
<evidence type="ECO:0000256" key="2">
    <source>
        <dbReference type="SAM" id="SignalP"/>
    </source>
</evidence>
<keyword evidence="4" id="KW-1185">Reference proteome</keyword>
<keyword evidence="2" id="KW-0732">Signal</keyword>
<feature type="signal peptide" evidence="2">
    <location>
        <begin position="1"/>
        <end position="18"/>
    </location>
</feature>
<keyword evidence="1" id="KW-0812">Transmembrane</keyword>
<name>A0A4D9EKJ3_9SAUR</name>
<gene>
    <name evidence="3" type="ORF">DR999_PMT05533</name>
</gene>
<dbReference type="EMBL" id="QXTE01000034">
    <property type="protein sequence ID" value="TFK11307.1"/>
    <property type="molecule type" value="Genomic_DNA"/>
</dbReference>
<keyword evidence="1" id="KW-0472">Membrane</keyword>
<accession>A0A4D9EKJ3</accession>
<evidence type="ECO:0000256" key="1">
    <source>
        <dbReference type="SAM" id="Phobius"/>
    </source>
</evidence>